<dbReference type="PROSITE" id="PS50886">
    <property type="entry name" value="TRBD"/>
    <property type="match status" value="1"/>
</dbReference>
<dbReference type="OrthoDB" id="9805455at2"/>
<gene>
    <name evidence="5" type="ORF">SAMN05192532_106226</name>
</gene>
<dbReference type="Gene3D" id="3.30.1940.10">
    <property type="entry name" value="YtpR-like"/>
    <property type="match status" value="1"/>
</dbReference>
<evidence type="ECO:0000313" key="6">
    <source>
        <dbReference type="Proteomes" id="UP000199516"/>
    </source>
</evidence>
<dbReference type="EMBL" id="FONT01000006">
    <property type="protein sequence ID" value="SFE95661.1"/>
    <property type="molecule type" value="Genomic_DNA"/>
</dbReference>
<keyword evidence="6" id="KW-1185">Reference proteome</keyword>
<sequence>MNAFYNDLGIGDVLLISLKEIEKEKRVVERKGDVARLYHKDSGETAGYHIFQATRYGTVEGRGMLPITNELKELLQKALEENGFQEQIQFPTQPAFVVGFVKDKKKHPDADKLSVCQVDTGEETLQIVCGAPNVDKGQKVPVALTGAVMPTGMKIKKSKLRGVPSNGMICSAKELAIADAPQEKGILVLEDKYEVGIDFLLQKQRLAH</sequence>
<evidence type="ECO:0000259" key="4">
    <source>
        <dbReference type="PROSITE" id="PS50886"/>
    </source>
</evidence>
<dbReference type="NCBIfam" id="NF045760">
    <property type="entry name" value="YtpR"/>
    <property type="match status" value="1"/>
</dbReference>
<dbReference type="Proteomes" id="UP000199516">
    <property type="component" value="Unassembled WGS sequence"/>
</dbReference>
<dbReference type="FunFam" id="2.40.50.140:FF:000045">
    <property type="entry name" value="Phenylalanine--tRNA ligase beta subunit"/>
    <property type="match status" value="1"/>
</dbReference>
<dbReference type="AlphaFoldDB" id="A0A1I2ETL2"/>
<dbReference type="CDD" id="cd02796">
    <property type="entry name" value="tRNA_bind_bactPheRS"/>
    <property type="match status" value="1"/>
</dbReference>
<dbReference type="Gene3D" id="2.40.50.140">
    <property type="entry name" value="Nucleic acid-binding proteins"/>
    <property type="match status" value="1"/>
</dbReference>
<accession>A0A1I2ETL2</accession>
<evidence type="ECO:0000256" key="2">
    <source>
        <dbReference type="ARBA" id="ARBA00022884"/>
    </source>
</evidence>
<name>A0A1I2ETL2_9BACI</name>
<evidence type="ECO:0000256" key="1">
    <source>
        <dbReference type="ARBA" id="ARBA00022555"/>
    </source>
</evidence>
<dbReference type="InterPro" id="IPR037154">
    <property type="entry name" value="YtpR-like_sf"/>
</dbReference>
<evidence type="ECO:0000256" key="3">
    <source>
        <dbReference type="PROSITE-ProRule" id="PRU00209"/>
    </source>
</evidence>
<keyword evidence="2 3" id="KW-0694">RNA-binding</keyword>
<dbReference type="InterPro" id="IPR012340">
    <property type="entry name" value="NA-bd_OB-fold"/>
</dbReference>
<organism evidence="5 6">
    <name type="scientific">Alteribacillus iranensis</name>
    <dbReference type="NCBI Taxonomy" id="930128"/>
    <lineage>
        <taxon>Bacteria</taxon>
        <taxon>Bacillati</taxon>
        <taxon>Bacillota</taxon>
        <taxon>Bacilli</taxon>
        <taxon>Bacillales</taxon>
        <taxon>Bacillaceae</taxon>
        <taxon>Alteribacillus</taxon>
    </lineage>
</organism>
<proteinExistence type="predicted"/>
<dbReference type="Pfam" id="PF14794">
    <property type="entry name" value="DUF4479"/>
    <property type="match status" value="1"/>
</dbReference>
<keyword evidence="1 3" id="KW-0820">tRNA-binding</keyword>
<dbReference type="RefSeq" id="WP_091663045.1">
    <property type="nucleotide sequence ID" value="NZ_FONT01000006.1"/>
</dbReference>
<dbReference type="InterPro" id="IPR027855">
    <property type="entry name" value="DUF4479"/>
</dbReference>
<dbReference type="SUPFAM" id="SSF50249">
    <property type="entry name" value="Nucleic acid-binding proteins"/>
    <property type="match status" value="1"/>
</dbReference>
<reference evidence="5 6" key="1">
    <citation type="submission" date="2016-10" db="EMBL/GenBank/DDBJ databases">
        <authorList>
            <person name="de Groot N.N."/>
        </authorList>
    </citation>
    <scope>NUCLEOTIDE SEQUENCE [LARGE SCALE GENOMIC DNA]</scope>
    <source>
        <strain evidence="5 6">DSM 23995</strain>
    </source>
</reference>
<feature type="domain" description="TRNA-binding" evidence="4">
    <location>
        <begin position="90"/>
        <end position="200"/>
    </location>
</feature>
<dbReference type="InterPro" id="IPR002547">
    <property type="entry name" value="tRNA-bd_dom"/>
</dbReference>
<dbReference type="Pfam" id="PF01588">
    <property type="entry name" value="tRNA_bind"/>
    <property type="match status" value="1"/>
</dbReference>
<dbReference type="InterPro" id="IPR033714">
    <property type="entry name" value="tRNA_bind_bactPheRS"/>
</dbReference>
<dbReference type="STRING" id="930128.SAMN05192532_106226"/>
<protein>
    <submittedName>
        <fullName evidence="5">tRNA-binding protein</fullName>
    </submittedName>
</protein>
<dbReference type="GO" id="GO:0000049">
    <property type="term" value="F:tRNA binding"/>
    <property type="evidence" value="ECO:0007669"/>
    <property type="project" value="UniProtKB-UniRule"/>
</dbReference>
<evidence type="ECO:0000313" key="5">
    <source>
        <dbReference type="EMBL" id="SFE95661.1"/>
    </source>
</evidence>